<feature type="signal peptide" evidence="1">
    <location>
        <begin position="1"/>
        <end position="19"/>
    </location>
</feature>
<sequence length="183" mass="20855">MKFLILLTFLITLFNSTNQSGISHGGCHKLAVCALDKCIPTLEKLPPQEKLISILLDKTNFACILGPTCYEYCNTCDSCKYAQEQMKRIILGMELEGQCKKLEECAGTCIADGLKDPFKCVFHARCANYCLDNIDCPKCYDMVKRVFTGYCVRSNFMDHYKTKCRELFTQLSNDFVKNFNKTN</sequence>
<reference evidence="3" key="1">
    <citation type="submission" date="2017-02" db="UniProtKB">
        <authorList>
            <consortium name="WormBaseParasite"/>
        </authorList>
    </citation>
    <scope>IDENTIFICATION</scope>
</reference>
<keyword evidence="1" id="KW-0732">Signal</keyword>
<dbReference type="PANTHER" id="PTHR38612:SF2">
    <property type="entry name" value="PROTEIN DCT-5"/>
    <property type="match status" value="1"/>
</dbReference>
<evidence type="ECO:0000313" key="3">
    <source>
        <dbReference type="WBParaSite" id="SPAL_0001544700.1"/>
    </source>
</evidence>
<protein>
    <submittedName>
        <fullName evidence="3">ShKT domain-containing protein</fullName>
    </submittedName>
</protein>
<dbReference type="InterPro" id="IPR035161">
    <property type="entry name" value="DUF5332"/>
</dbReference>
<dbReference type="AlphaFoldDB" id="A0A0N5CC38"/>
<keyword evidence="2" id="KW-1185">Reference proteome</keyword>
<dbReference type="Pfam" id="PF17266">
    <property type="entry name" value="DUF5332"/>
    <property type="match status" value="1"/>
</dbReference>
<dbReference type="PANTHER" id="PTHR38612">
    <property type="entry name" value="PROTEIN DCT-5-RELATED"/>
    <property type="match status" value="1"/>
</dbReference>
<evidence type="ECO:0000256" key="1">
    <source>
        <dbReference type="SAM" id="SignalP"/>
    </source>
</evidence>
<dbReference type="Proteomes" id="UP000046392">
    <property type="component" value="Unplaced"/>
</dbReference>
<feature type="chain" id="PRO_5005895763" evidence="1">
    <location>
        <begin position="20"/>
        <end position="183"/>
    </location>
</feature>
<name>A0A0N5CC38_STREA</name>
<evidence type="ECO:0000313" key="2">
    <source>
        <dbReference type="Proteomes" id="UP000046392"/>
    </source>
</evidence>
<proteinExistence type="predicted"/>
<dbReference type="WBParaSite" id="SPAL_0001544700.1">
    <property type="protein sequence ID" value="SPAL_0001544700.1"/>
    <property type="gene ID" value="SPAL_0001544700"/>
</dbReference>
<organism evidence="2 3">
    <name type="scientific">Strongyloides papillosus</name>
    <name type="common">Intestinal threadworm</name>
    <dbReference type="NCBI Taxonomy" id="174720"/>
    <lineage>
        <taxon>Eukaryota</taxon>
        <taxon>Metazoa</taxon>
        <taxon>Ecdysozoa</taxon>
        <taxon>Nematoda</taxon>
        <taxon>Chromadorea</taxon>
        <taxon>Rhabditida</taxon>
        <taxon>Tylenchina</taxon>
        <taxon>Panagrolaimomorpha</taxon>
        <taxon>Strongyloidoidea</taxon>
        <taxon>Strongyloididae</taxon>
        <taxon>Strongyloides</taxon>
    </lineage>
</organism>
<accession>A0A0N5CC38</accession>